<dbReference type="EMBL" id="LAJE02000205">
    <property type="protein sequence ID" value="OEO30456.1"/>
    <property type="molecule type" value="Genomic_DNA"/>
</dbReference>
<reference evidence="2 3" key="1">
    <citation type="journal article" date="2015" name="Genome Announc.">
        <title>Genome Assemblies of Three Soil-Associated Devosia species: D. insulae, D. limi, and D. soli.</title>
        <authorList>
            <person name="Hassan Y.I."/>
            <person name="Lepp D."/>
            <person name="Zhou T."/>
        </authorList>
    </citation>
    <scope>NUCLEOTIDE SEQUENCE [LARGE SCALE GENOMIC DNA]</scope>
    <source>
        <strain evidence="2 3">DS-56</strain>
    </source>
</reference>
<dbReference type="Pfam" id="PF17726">
    <property type="entry name" value="DpnI_C"/>
    <property type="match status" value="1"/>
</dbReference>
<gene>
    <name evidence="2" type="ORF">VW23_021185</name>
</gene>
<keyword evidence="3" id="KW-1185">Reference proteome</keyword>
<accession>A0A1E5XPB8</accession>
<dbReference type="InterPro" id="IPR010324">
    <property type="entry name" value="DRP"/>
</dbReference>
<organism evidence="2 3">
    <name type="scientific">Devosia insulae DS-56</name>
    <dbReference type="NCBI Taxonomy" id="1116389"/>
    <lineage>
        <taxon>Bacteria</taxon>
        <taxon>Pseudomonadati</taxon>
        <taxon>Pseudomonadota</taxon>
        <taxon>Alphaproteobacteria</taxon>
        <taxon>Hyphomicrobiales</taxon>
        <taxon>Devosiaceae</taxon>
        <taxon>Devosia</taxon>
    </lineage>
</organism>
<dbReference type="OrthoDB" id="1664032at2"/>
<dbReference type="InterPro" id="IPR043025">
    <property type="entry name" value="DRP_PD-(D/E)XK_dom"/>
</dbReference>
<dbReference type="InterPro" id="IPR041368">
    <property type="entry name" value="DRP_C"/>
</dbReference>
<keyword evidence="2" id="KW-0378">Hydrolase</keyword>
<keyword evidence="2" id="KW-0255">Endonuclease</keyword>
<dbReference type="CDD" id="cd22319">
    <property type="entry name" value="DpnI-like"/>
    <property type="match status" value="1"/>
</dbReference>
<name>A0A1E5XPB8_9HYPH</name>
<sequence length="257" mass="29607">MKLGFEESQSPFDSGSQQARVWTERWVADWMFCTNCGAPRLSQFPANSPVADFFCPNCSDQYEVKSQRKVFGSRVADGAYFTKIERLASASNPNLMLLQYDRDQREVRNVCVVPKHFFVPDIIEQRKPLSATARRAGWIGSNILLSKVPESGRIFVLRNGQPESKDLVLAKWQQTLFLRNQGVDARGWLIEVMKAVEAIDRPEFALEDVYAFEQRLHTAYPNNNNVRPKIRQQLQVLRDNGYLDFLGRGQYRLRLGR</sequence>
<dbReference type="AlphaFoldDB" id="A0A1E5XPB8"/>
<dbReference type="Gene3D" id="1.10.10.10">
    <property type="entry name" value="Winged helix-like DNA-binding domain superfamily/Winged helix DNA-binding domain"/>
    <property type="match status" value="1"/>
</dbReference>
<evidence type="ECO:0000313" key="3">
    <source>
        <dbReference type="Proteomes" id="UP000095463"/>
    </source>
</evidence>
<feature type="domain" description="Dam-replacing protein HTH" evidence="1">
    <location>
        <begin position="185"/>
        <end position="252"/>
    </location>
</feature>
<dbReference type="RefSeq" id="WP_069910324.1">
    <property type="nucleotide sequence ID" value="NZ_LAJE02000205.1"/>
</dbReference>
<dbReference type="Proteomes" id="UP000095463">
    <property type="component" value="Unassembled WGS sequence"/>
</dbReference>
<dbReference type="InterPro" id="IPR036388">
    <property type="entry name" value="WH-like_DNA-bd_sf"/>
</dbReference>
<keyword evidence="2" id="KW-0540">Nuclease</keyword>
<dbReference type="GO" id="GO:0004519">
    <property type="term" value="F:endonuclease activity"/>
    <property type="evidence" value="ECO:0007669"/>
    <property type="project" value="UniProtKB-KW"/>
</dbReference>
<evidence type="ECO:0000313" key="2">
    <source>
        <dbReference type="EMBL" id="OEO30456.1"/>
    </source>
</evidence>
<evidence type="ECO:0000259" key="1">
    <source>
        <dbReference type="Pfam" id="PF17726"/>
    </source>
</evidence>
<dbReference type="Gene3D" id="3.40.210.30">
    <property type="entry name" value="Dam replacing family, catalytic PD-(D/E)XK domain"/>
    <property type="match status" value="1"/>
</dbReference>
<dbReference type="Pfam" id="PF06044">
    <property type="entry name" value="DpnI"/>
    <property type="match status" value="1"/>
</dbReference>
<protein>
    <submittedName>
        <fullName evidence="2">Restriction endonuclease</fullName>
    </submittedName>
</protein>
<proteinExistence type="predicted"/>
<comment type="caution">
    <text evidence="2">The sequence shown here is derived from an EMBL/GenBank/DDBJ whole genome shotgun (WGS) entry which is preliminary data.</text>
</comment>